<protein>
    <recommendedName>
        <fullName evidence="1">Aminoglycoside phosphotransferase domain-containing protein</fullName>
    </recommendedName>
</protein>
<sequence length="516" mass="59284">MSYYSFKIGPRVTWTTVCDICGIDGNSSQQTKLYAGGQYSAEVVPPGSVQLRHFDGTSYFWDIGDHLFLRDCKTSDADLKYPKARPKDSSNTIPLEDIVLPNADSKQAMLSFYKGLSPDYLSGDIVIEPLQTWQDNDRTATLFEKRNSIRPQIRRTQSEACLNCGCLKEHKALWTEQNRSIIQLSHRTGFDTWFWSIGSKAFMKDLTYDNVESGGEEAAVDFVREHTTIPVPAWIRSWHEGHRAITLMDQLPGQDYAAAVNELDEENKPKLTKEERKVIEQEVAGYVKQLRALTSPQAGTADGRLLPNFSFRTLDLESHWPLLPTHEEAKEDWYNKSLSGVSQEDLPELNRLKETFPSSEPYTFTHSFLVQENVMVHEKHVSGFSNWAFAGFAPVWSELMQCTFFSLYDVLDYDESTVGWIRAWKEIYNPNWMRTLKLSRQFRNGPEPNNPCCSIEELERLNQLPIGPPLPPNPLTMKDKRAPRHHLDEAGIWQQRERLTPMLELPEFDVSRCHIQ</sequence>
<dbReference type="SUPFAM" id="SSF56112">
    <property type="entry name" value="Protein kinase-like (PK-like)"/>
    <property type="match status" value="1"/>
</dbReference>
<dbReference type="InterPro" id="IPR002575">
    <property type="entry name" value="Aminoglycoside_PTrfase"/>
</dbReference>
<dbReference type="EMBL" id="ML991878">
    <property type="protein sequence ID" value="KAF2229039.1"/>
    <property type="molecule type" value="Genomic_DNA"/>
</dbReference>
<dbReference type="InterPro" id="IPR011009">
    <property type="entry name" value="Kinase-like_dom_sf"/>
</dbReference>
<dbReference type="Pfam" id="PF01636">
    <property type="entry name" value="APH"/>
    <property type="match status" value="1"/>
</dbReference>
<evidence type="ECO:0000313" key="2">
    <source>
        <dbReference type="EMBL" id="KAF2229039.1"/>
    </source>
</evidence>
<dbReference type="InterPro" id="IPR051678">
    <property type="entry name" value="AGP_Transferase"/>
</dbReference>
<name>A0A6A6GTU0_VIRVR</name>
<evidence type="ECO:0000313" key="3">
    <source>
        <dbReference type="Proteomes" id="UP000800092"/>
    </source>
</evidence>
<dbReference type="OrthoDB" id="2906425at2759"/>
<evidence type="ECO:0000259" key="1">
    <source>
        <dbReference type="Pfam" id="PF01636"/>
    </source>
</evidence>
<reference evidence="2" key="1">
    <citation type="journal article" date="2020" name="Stud. Mycol.">
        <title>101 Dothideomycetes genomes: a test case for predicting lifestyles and emergence of pathogens.</title>
        <authorList>
            <person name="Haridas S."/>
            <person name="Albert R."/>
            <person name="Binder M."/>
            <person name="Bloem J."/>
            <person name="Labutti K."/>
            <person name="Salamov A."/>
            <person name="Andreopoulos B."/>
            <person name="Baker S."/>
            <person name="Barry K."/>
            <person name="Bills G."/>
            <person name="Bluhm B."/>
            <person name="Cannon C."/>
            <person name="Castanera R."/>
            <person name="Culley D."/>
            <person name="Daum C."/>
            <person name="Ezra D."/>
            <person name="Gonzalez J."/>
            <person name="Henrissat B."/>
            <person name="Kuo A."/>
            <person name="Liang C."/>
            <person name="Lipzen A."/>
            <person name="Lutzoni F."/>
            <person name="Magnuson J."/>
            <person name="Mondo S."/>
            <person name="Nolan M."/>
            <person name="Ohm R."/>
            <person name="Pangilinan J."/>
            <person name="Park H.-J."/>
            <person name="Ramirez L."/>
            <person name="Alfaro M."/>
            <person name="Sun H."/>
            <person name="Tritt A."/>
            <person name="Yoshinaga Y."/>
            <person name="Zwiers L.-H."/>
            <person name="Turgeon B."/>
            <person name="Goodwin S."/>
            <person name="Spatafora J."/>
            <person name="Crous P."/>
            <person name="Grigoriev I."/>
        </authorList>
    </citation>
    <scope>NUCLEOTIDE SEQUENCE</scope>
    <source>
        <strain evidence="2">Tuck. ex Michener</strain>
    </source>
</reference>
<dbReference type="PANTHER" id="PTHR21310">
    <property type="entry name" value="AMINOGLYCOSIDE PHOSPHOTRANSFERASE-RELATED-RELATED"/>
    <property type="match status" value="1"/>
</dbReference>
<proteinExistence type="predicted"/>
<dbReference type="Proteomes" id="UP000800092">
    <property type="component" value="Unassembled WGS sequence"/>
</dbReference>
<keyword evidence="3" id="KW-1185">Reference proteome</keyword>
<dbReference type="AlphaFoldDB" id="A0A6A6GTU0"/>
<accession>A0A6A6GTU0</accession>
<gene>
    <name evidence="2" type="ORF">EV356DRAFT_581135</name>
</gene>
<organism evidence="2 3">
    <name type="scientific">Viridothelium virens</name>
    <name type="common">Speckled blister lichen</name>
    <name type="synonym">Trypethelium virens</name>
    <dbReference type="NCBI Taxonomy" id="1048519"/>
    <lineage>
        <taxon>Eukaryota</taxon>
        <taxon>Fungi</taxon>
        <taxon>Dikarya</taxon>
        <taxon>Ascomycota</taxon>
        <taxon>Pezizomycotina</taxon>
        <taxon>Dothideomycetes</taxon>
        <taxon>Dothideomycetes incertae sedis</taxon>
        <taxon>Trypetheliales</taxon>
        <taxon>Trypetheliaceae</taxon>
        <taxon>Viridothelium</taxon>
    </lineage>
</organism>
<dbReference type="PANTHER" id="PTHR21310:SF48">
    <property type="entry name" value="AMINOGLYCOSIDE PHOSPHOTRANSFERASE DOMAIN-CONTAINING PROTEIN"/>
    <property type="match status" value="1"/>
</dbReference>
<feature type="domain" description="Aminoglycoside phosphotransferase" evidence="1">
    <location>
        <begin position="216"/>
        <end position="403"/>
    </location>
</feature>